<dbReference type="CDD" id="cd00590">
    <property type="entry name" value="RRM_SF"/>
    <property type="match status" value="1"/>
</dbReference>
<dbReference type="PROSITE" id="PS50102">
    <property type="entry name" value="RRM"/>
    <property type="match status" value="1"/>
</dbReference>
<accession>A0AAP0DQ11</accession>
<evidence type="ECO:0000256" key="1">
    <source>
        <dbReference type="ARBA" id="ARBA00022664"/>
    </source>
</evidence>
<reference evidence="7 8" key="1">
    <citation type="submission" date="2024-04" db="EMBL/GenBank/DDBJ databases">
        <title>The reference genome of an endangered Asteraceae, Deinandra increscens subsp. villosa, native to the Central Coast of California.</title>
        <authorList>
            <person name="Guilliams M."/>
            <person name="Hasenstab-Lehman K."/>
            <person name="Meyer R."/>
            <person name="Mcevoy S."/>
        </authorList>
    </citation>
    <scope>NUCLEOTIDE SEQUENCE [LARGE SCALE GENOMIC DNA]</scope>
    <source>
        <tissue evidence="7">Leaf</tissue>
    </source>
</reference>
<dbReference type="GO" id="GO:0005681">
    <property type="term" value="C:spliceosomal complex"/>
    <property type="evidence" value="ECO:0007669"/>
    <property type="project" value="UniProtKB-KW"/>
</dbReference>
<dbReference type="Pfam" id="PF00076">
    <property type="entry name" value="RRM_1"/>
    <property type="match status" value="1"/>
</dbReference>
<dbReference type="SMART" id="SM00360">
    <property type="entry name" value="RRM"/>
    <property type="match status" value="1"/>
</dbReference>
<keyword evidence="2" id="KW-0747">Spliceosome</keyword>
<keyword evidence="8" id="KW-1185">Reference proteome</keyword>
<evidence type="ECO:0000256" key="3">
    <source>
        <dbReference type="ARBA" id="ARBA00023187"/>
    </source>
</evidence>
<keyword evidence="1" id="KW-0507">mRNA processing</keyword>
<dbReference type="EMBL" id="JBCNJP010000007">
    <property type="protein sequence ID" value="KAK9076637.1"/>
    <property type="molecule type" value="Genomic_DNA"/>
</dbReference>
<dbReference type="Proteomes" id="UP001408789">
    <property type="component" value="Unassembled WGS sequence"/>
</dbReference>
<comment type="caution">
    <text evidence="7">The sequence shown here is derived from an EMBL/GenBank/DDBJ whole genome shotgun (WGS) entry which is preliminary data.</text>
</comment>
<keyword evidence="4" id="KW-0694">RNA-binding</keyword>
<dbReference type="SUPFAM" id="SSF54928">
    <property type="entry name" value="RNA-binding domain, RBD"/>
    <property type="match status" value="1"/>
</dbReference>
<feature type="region of interest" description="Disordered" evidence="5">
    <location>
        <begin position="130"/>
        <end position="150"/>
    </location>
</feature>
<evidence type="ECO:0000256" key="2">
    <source>
        <dbReference type="ARBA" id="ARBA00022728"/>
    </source>
</evidence>
<evidence type="ECO:0000313" key="8">
    <source>
        <dbReference type="Proteomes" id="UP001408789"/>
    </source>
</evidence>
<dbReference type="PANTHER" id="PTHR23147">
    <property type="entry name" value="SERINE/ARGININE RICH SPLICING FACTOR"/>
    <property type="match status" value="1"/>
</dbReference>
<sequence length="150" mass="17895">MGNYGDGEWTTVRSRRQKDGSLKEVVFFYIADLPHGCTSTFLWHTYRHVGRISDAFVPQRKDWRGRTFGFIRFKDVSDVDRLLSTLRSIKVDGARVRVYVSKFRREENARERRQQNYERSGMEWGLGKNLHMESGYPGDDRREEKHIKRY</sequence>
<feature type="domain" description="RRM" evidence="6">
    <location>
        <begin position="26"/>
        <end position="103"/>
    </location>
</feature>
<evidence type="ECO:0000259" key="6">
    <source>
        <dbReference type="PROSITE" id="PS50102"/>
    </source>
</evidence>
<dbReference type="AlphaFoldDB" id="A0AAP0DQ11"/>
<dbReference type="GO" id="GO:0006397">
    <property type="term" value="P:mRNA processing"/>
    <property type="evidence" value="ECO:0007669"/>
    <property type="project" value="UniProtKB-KW"/>
</dbReference>
<keyword evidence="3" id="KW-0508">mRNA splicing</keyword>
<name>A0AAP0DQ11_9ASTR</name>
<evidence type="ECO:0000256" key="5">
    <source>
        <dbReference type="SAM" id="MobiDB-lite"/>
    </source>
</evidence>
<dbReference type="InterPro" id="IPR012677">
    <property type="entry name" value="Nucleotide-bd_a/b_plait_sf"/>
</dbReference>
<gene>
    <name evidence="7" type="ORF">SSX86_004971</name>
</gene>
<protein>
    <recommendedName>
        <fullName evidence="6">RRM domain-containing protein</fullName>
    </recommendedName>
</protein>
<proteinExistence type="predicted"/>
<dbReference type="InterPro" id="IPR035979">
    <property type="entry name" value="RBD_domain_sf"/>
</dbReference>
<dbReference type="Gene3D" id="3.30.70.330">
    <property type="match status" value="1"/>
</dbReference>
<evidence type="ECO:0000256" key="4">
    <source>
        <dbReference type="PROSITE-ProRule" id="PRU00176"/>
    </source>
</evidence>
<dbReference type="GO" id="GO:0008380">
    <property type="term" value="P:RNA splicing"/>
    <property type="evidence" value="ECO:0007669"/>
    <property type="project" value="UniProtKB-KW"/>
</dbReference>
<evidence type="ECO:0000313" key="7">
    <source>
        <dbReference type="EMBL" id="KAK9076637.1"/>
    </source>
</evidence>
<dbReference type="InterPro" id="IPR050907">
    <property type="entry name" value="SRSF"/>
</dbReference>
<dbReference type="InterPro" id="IPR000504">
    <property type="entry name" value="RRM_dom"/>
</dbReference>
<organism evidence="7 8">
    <name type="scientific">Deinandra increscens subsp. villosa</name>
    <dbReference type="NCBI Taxonomy" id="3103831"/>
    <lineage>
        <taxon>Eukaryota</taxon>
        <taxon>Viridiplantae</taxon>
        <taxon>Streptophyta</taxon>
        <taxon>Embryophyta</taxon>
        <taxon>Tracheophyta</taxon>
        <taxon>Spermatophyta</taxon>
        <taxon>Magnoliopsida</taxon>
        <taxon>eudicotyledons</taxon>
        <taxon>Gunneridae</taxon>
        <taxon>Pentapetalae</taxon>
        <taxon>asterids</taxon>
        <taxon>campanulids</taxon>
        <taxon>Asterales</taxon>
        <taxon>Asteraceae</taxon>
        <taxon>Asteroideae</taxon>
        <taxon>Heliantheae alliance</taxon>
        <taxon>Madieae</taxon>
        <taxon>Madiinae</taxon>
        <taxon>Deinandra</taxon>
    </lineage>
</organism>
<dbReference type="GO" id="GO:0003723">
    <property type="term" value="F:RNA binding"/>
    <property type="evidence" value="ECO:0007669"/>
    <property type="project" value="UniProtKB-UniRule"/>
</dbReference>
<feature type="compositionally biased region" description="Basic and acidic residues" evidence="5">
    <location>
        <begin position="138"/>
        <end position="150"/>
    </location>
</feature>